<evidence type="ECO:0000256" key="1">
    <source>
        <dbReference type="SAM" id="MobiDB-lite"/>
    </source>
</evidence>
<evidence type="ECO:0000256" key="2">
    <source>
        <dbReference type="SAM" id="SignalP"/>
    </source>
</evidence>
<accession>A0ABW0EHJ8</accession>
<feature type="signal peptide" evidence="2">
    <location>
        <begin position="1"/>
        <end position="23"/>
    </location>
</feature>
<reference evidence="4" key="1">
    <citation type="journal article" date="2019" name="Int. J. Syst. Evol. Microbiol.">
        <title>The Global Catalogue of Microorganisms (GCM) 10K type strain sequencing project: providing services to taxonomists for standard genome sequencing and annotation.</title>
        <authorList>
            <consortium name="The Broad Institute Genomics Platform"/>
            <consortium name="The Broad Institute Genome Sequencing Center for Infectious Disease"/>
            <person name="Wu L."/>
            <person name="Ma J."/>
        </authorList>
    </citation>
    <scope>NUCLEOTIDE SEQUENCE [LARGE SCALE GENOMIC DNA]</scope>
    <source>
        <strain evidence="4">CCUG 59778</strain>
    </source>
</reference>
<keyword evidence="2" id="KW-0732">Signal</keyword>
<dbReference type="PANTHER" id="PTHR43422:SF3">
    <property type="entry name" value="THIAMINE THIAZOLE SYNTHASE"/>
    <property type="match status" value="1"/>
</dbReference>
<comment type="caution">
    <text evidence="3">The sequence shown here is derived from an EMBL/GenBank/DDBJ whole genome shotgun (WGS) entry which is preliminary data.</text>
</comment>
<dbReference type="RefSeq" id="WP_378242909.1">
    <property type="nucleotide sequence ID" value="NZ_JBHSKF010000001.1"/>
</dbReference>
<sequence length="477" mass="49693">MTTRKARHALVLGGGLAGTLAAAAVAELADAVTVLDRDHFPDGPADRKGVPQSRHTHGLVSGGVRAVDALLPGTSAALFEAGAQRIGVPDRYLALGPHGWFPRYPGEQYILGCSRSLLDWTLRSRLRDKAPSITYVEGADVLGLLGDAERVTGARTRHRGTREETDIEADLVVDATGRGSAVTDWLAALGLPAFDEESVDAGIFYATRLFRVLDGAGEDFPAINIQADPGAERVRAAGMVIPIEGGRWSITLSGATGGHPPIDDAGFQAFAESLPHPVIGELTARAEPLGPAFGFAAHANRKRHFGKAKAWPAGFVVVGDAQTTLNPVYGHGMAVAAKSAVALREGLAAHGLGGTRAIQRAVGATAADAWAIATGEDLRHRTTVGRRPPGSNAVYKLQDRLAKAAPSRPAIATAQIAVITLAAPASVLVKPGVLLDALRGPDRPALTEPPLTGAERRLIDTTAPRAAEAAPAEEEVH</sequence>
<dbReference type="Gene3D" id="3.50.50.60">
    <property type="entry name" value="FAD/NAD(P)-binding domain"/>
    <property type="match status" value="1"/>
</dbReference>
<dbReference type="PANTHER" id="PTHR43422">
    <property type="entry name" value="THIAMINE THIAZOLE SYNTHASE"/>
    <property type="match status" value="1"/>
</dbReference>
<keyword evidence="4" id="KW-1185">Reference proteome</keyword>
<evidence type="ECO:0000313" key="3">
    <source>
        <dbReference type="EMBL" id="MFC5285715.1"/>
    </source>
</evidence>
<organism evidence="3 4">
    <name type="scientific">Actinokineospora guangxiensis</name>
    <dbReference type="NCBI Taxonomy" id="1490288"/>
    <lineage>
        <taxon>Bacteria</taxon>
        <taxon>Bacillati</taxon>
        <taxon>Actinomycetota</taxon>
        <taxon>Actinomycetes</taxon>
        <taxon>Pseudonocardiales</taxon>
        <taxon>Pseudonocardiaceae</taxon>
        <taxon>Actinokineospora</taxon>
    </lineage>
</organism>
<proteinExistence type="predicted"/>
<dbReference type="Proteomes" id="UP001596157">
    <property type="component" value="Unassembled WGS sequence"/>
</dbReference>
<dbReference type="EMBL" id="JBHSKF010000001">
    <property type="protein sequence ID" value="MFC5285715.1"/>
    <property type="molecule type" value="Genomic_DNA"/>
</dbReference>
<dbReference type="SUPFAM" id="SSF51905">
    <property type="entry name" value="FAD/NAD(P)-binding domain"/>
    <property type="match status" value="1"/>
</dbReference>
<evidence type="ECO:0000313" key="4">
    <source>
        <dbReference type="Proteomes" id="UP001596157"/>
    </source>
</evidence>
<feature type="region of interest" description="Disordered" evidence="1">
    <location>
        <begin position="439"/>
        <end position="477"/>
    </location>
</feature>
<feature type="chain" id="PRO_5046438937" evidence="2">
    <location>
        <begin position="24"/>
        <end position="477"/>
    </location>
</feature>
<protein>
    <submittedName>
        <fullName evidence="3">Enterotoxin</fullName>
    </submittedName>
</protein>
<dbReference type="InterPro" id="IPR036188">
    <property type="entry name" value="FAD/NAD-bd_sf"/>
</dbReference>
<gene>
    <name evidence="3" type="ORF">ACFPM7_01510</name>
</gene>
<name>A0ABW0EHJ8_9PSEU</name>